<evidence type="ECO:0000313" key="2">
    <source>
        <dbReference type="Proteomes" id="UP000321197"/>
    </source>
</evidence>
<dbReference type="Proteomes" id="UP000321197">
    <property type="component" value="Unassembled WGS sequence"/>
</dbReference>
<name>A0A511R821_9DEIN</name>
<sequence length="46" mass="5048">MRRVRWFLLLLLLLALGWKELGYACTHPDCPPPGVVRSGGPSGTGR</sequence>
<proteinExistence type="predicted"/>
<organism evidence="1 2">
    <name type="scientific">Meiothermus hypogaeus NBRC 106114</name>
    <dbReference type="NCBI Taxonomy" id="1227553"/>
    <lineage>
        <taxon>Bacteria</taxon>
        <taxon>Thermotogati</taxon>
        <taxon>Deinococcota</taxon>
        <taxon>Deinococci</taxon>
        <taxon>Thermales</taxon>
        <taxon>Thermaceae</taxon>
        <taxon>Meiothermus</taxon>
    </lineage>
</organism>
<protein>
    <submittedName>
        <fullName evidence="1">Uncharacterized protein</fullName>
    </submittedName>
</protein>
<gene>
    <name evidence="1" type="ORF">MHY01S_32720</name>
</gene>
<reference evidence="1 2" key="1">
    <citation type="submission" date="2019-07" db="EMBL/GenBank/DDBJ databases">
        <title>Whole genome shotgun sequence of Meiothermus hypogaeus NBRC 106114.</title>
        <authorList>
            <person name="Hosoyama A."/>
            <person name="Uohara A."/>
            <person name="Ohji S."/>
            <person name="Ichikawa N."/>
        </authorList>
    </citation>
    <scope>NUCLEOTIDE SEQUENCE [LARGE SCALE GENOMIC DNA]</scope>
    <source>
        <strain evidence="1 2">NBRC 106114</strain>
    </source>
</reference>
<dbReference type="EMBL" id="BJXL01000174">
    <property type="protein sequence ID" value="GEM85106.1"/>
    <property type="molecule type" value="Genomic_DNA"/>
</dbReference>
<comment type="caution">
    <text evidence="1">The sequence shown here is derived from an EMBL/GenBank/DDBJ whole genome shotgun (WGS) entry which is preliminary data.</text>
</comment>
<evidence type="ECO:0000313" key="1">
    <source>
        <dbReference type="EMBL" id="GEM85106.1"/>
    </source>
</evidence>
<accession>A0A511R821</accession>
<dbReference type="AlphaFoldDB" id="A0A511R821"/>
<dbReference type="RefSeq" id="WP_170148204.1">
    <property type="nucleotide sequence ID" value="NZ_BJXL01000174.1"/>
</dbReference>